<reference evidence="1" key="1">
    <citation type="submission" date="2021-03" db="EMBL/GenBank/DDBJ databases">
        <authorList>
            <person name="Bekaert M."/>
        </authorList>
    </citation>
    <scope>NUCLEOTIDE SEQUENCE</scope>
</reference>
<proteinExistence type="predicted"/>
<dbReference type="EMBL" id="CAJPWZ010002512">
    <property type="protein sequence ID" value="CAG2239313.1"/>
    <property type="molecule type" value="Genomic_DNA"/>
</dbReference>
<dbReference type="Proteomes" id="UP000683360">
    <property type="component" value="Unassembled WGS sequence"/>
</dbReference>
<evidence type="ECO:0000313" key="2">
    <source>
        <dbReference type="Proteomes" id="UP000683360"/>
    </source>
</evidence>
<organism evidence="1 2">
    <name type="scientific">Mytilus edulis</name>
    <name type="common">Blue mussel</name>
    <dbReference type="NCBI Taxonomy" id="6550"/>
    <lineage>
        <taxon>Eukaryota</taxon>
        <taxon>Metazoa</taxon>
        <taxon>Spiralia</taxon>
        <taxon>Lophotrochozoa</taxon>
        <taxon>Mollusca</taxon>
        <taxon>Bivalvia</taxon>
        <taxon>Autobranchia</taxon>
        <taxon>Pteriomorphia</taxon>
        <taxon>Mytilida</taxon>
        <taxon>Mytiloidea</taxon>
        <taxon>Mytilidae</taxon>
        <taxon>Mytilinae</taxon>
        <taxon>Mytilus</taxon>
    </lineage>
</organism>
<keyword evidence="2" id="KW-1185">Reference proteome</keyword>
<dbReference type="OrthoDB" id="6162532at2759"/>
<name>A0A8S3U0A6_MYTED</name>
<gene>
    <name evidence="1" type="ORF">MEDL_51670</name>
</gene>
<evidence type="ECO:0000313" key="1">
    <source>
        <dbReference type="EMBL" id="CAG2239313.1"/>
    </source>
</evidence>
<dbReference type="AlphaFoldDB" id="A0A8S3U0A6"/>
<sequence>MDGGKLRCRISESGDSEDLVGSVSEPLMLIPRNYCSCAEVNKRLEHPTKCDVYVECIEDGPKKYAFGKACENAHCINSEIGACSHNCSSNCTKDTLDYLDFCPTSPPPAKQSANGISITLETNIITISLQNVTCSLVGFYGVELNVSSNVTDQAEGELKMIKKPNGSAALNLHPDQFADLETGYRNWLLHSCIANVGSPAGSIQIEILQQGERQFRYLNITIHDQTDETVSCSIVRKMDFGISFTSDMDKAVIRCSIRHELFPDDPKIISNNETVSLLQKNFCENNTDDRTYFQHPSDCNSFIQCEKNVTYSKSCLTESLCFGSESKAACGNCDDVTCKKLSRYNNYQVANRTATM</sequence>
<protein>
    <submittedName>
        <fullName evidence="1">Uncharacterized protein</fullName>
    </submittedName>
</protein>
<accession>A0A8S3U0A6</accession>
<comment type="caution">
    <text evidence="1">The sequence shown here is derived from an EMBL/GenBank/DDBJ whole genome shotgun (WGS) entry which is preliminary data.</text>
</comment>